<reference evidence="3 4" key="1">
    <citation type="submission" date="2019-07" db="EMBL/GenBank/DDBJ databases">
        <title>Genomic Encyclopedia of Type Strains, Phase IV (KMG-IV): sequencing the most valuable type-strain genomes for metagenomic binning, comparative biology and taxonomic classification.</title>
        <authorList>
            <person name="Goeker M."/>
        </authorList>
    </citation>
    <scope>NUCLEOTIDE SEQUENCE [LARGE SCALE GENOMIC DNA]</scope>
    <source>
        <strain evidence="3 4">SS015</strain>
    </source>
</reference>
<keyword evidence="4" id="KW-1185">Reference proteome</keyword>
<dbReference type="GO" id="GO:0000049">
    <property type="term" value="F:tRNA binding"/>
    <property type="evidence" value="ECO:0007669"/>
    <property type="project" value="TreeGrafter"/>
</dbReference>
<evidence type="ECO:0000259" key="2">
    <source>
        <dbReference type="Pfam" id="PF05670"/>
    </source>
</evidence>
<dbReference type="InterPro" id="IPR008532">
    <property type="entry name" value="NFACT_RNA-bd"/>
</dbReference>
<name>A0A5D3WP86_9BACT</name>
<dbReference type="AlphaFoldDB" id="A0A5D3WP86"/>
<dbReference type="InterPro" id="IPR051608">
    <property type="entry name" value="RQC_Subunit_NEMF"/>
</dbReference>
<dbReference type="OrthoDB" id="9766163at2"/>
<protein>
    <submittedName>
        <fullName evidence="3">Putative ribosome quality control (RQC) complex YloA/Tae2 family protein</fullName>
    </submittedName>
</protein>
<dbReference type="GO" id="GO:1990112">
    <property type="term" value="C:RQC complex"/>
    <property type="evidence" value="ECO:0007669"/>
    <property type="project" value="TreeGrafter"/>
</dbReference>
<dbReference type="Pfam" id="PF05833">
    <property type="entry name" value="NFACT_N"/>
    <property type="match status" value="1"/>
</dbReference>
<dbReference type="Gene3D" id="2.30.310.10">
    <property type="entry name" value="ibrinogen binding protein from staphylococcus aureus domain"/>
    <property type="match status" value="1"/>
</dbReference>
<dbReference type="GO" id="GO:0072344">
    <property type="term" value="P:rescue of stalled ribosome"/>
    <property type="evidence" value="ECO:0007669"/>
    <property type="project" value="TreeGrafter"/>
</dbReference>
<evidence type="ECO:0000313" key="3">
    <source>
        <dbReference type="EMBL" id="TYP00154.1"/>
    </source>
</evidence>
<dbReference type="EMBL" id="VNIB01000001">
    <property type="protein sequence ID" value="TYP00154.1"/>
    <property type="molecule type" value="Genomic_DNA"/>
</dbReference>
<dbReference type="PANTHER" id="PTHR15239:SF6">
    <property type="entry name" value="RIBOSOME QUALITY CONTROL COMPLEX SUBUNIT NEMF"/>
    <property type="match status" value="1"/>
</dbReference>
<comment type="caution">
    <text evidence="3">The sequence shown here is derived from an EMBL/GenBank/DDBJ whole genome shotgun (WGS) entry which is preliminary data.</text>
</comment>
<dbReference type="PANTHER" id="PTHR15239">
    <property type="entry name" value="NUCLEAR EXPORT MEDIATOR FACTOR NEMF"/>
    <property type="match status" value="1"/>
</dbReference>
<feature type="domain" description="NFACT RNA-binding" evidence="2">
    <location>
        <begin position="438"/>
        <end position="536"/>
    </location>
</feature>
<evidence type="ECO:0000256" key="1">
    <source>
        <dbReference type="SAM" id="MobiDB-lite"/>
    </source>
</evidence>
<accession>A0A5D3WP86</accession>
<gene>
    <name evidence="3" type="ORF">EDC39_101315</name>
</gene>
<proteinExistence type="predicted"/>
<organism evidence="3 4">
    <name type="scientific">Geothermobacter ehrlichii</name>
    <dbReference type="NCBI Taxonomy" id="213224"/>
    <lineage>
        <taxon>Bacteria</taxon>
        <taxon>Pseudomonadati</taxon>
        <taxon>Thermodesulfobacteriota</taxon>
        <taxon>Desulfuromonadia</taxon>
        <taxon>Desulfuromonadales</taxon>
        <taxon>Geothermobacteraceae</taxon>
        <taxon>Geothermobacter</taxon>
    </lineage>
</organism>
<dbReference type="Pfam" id="PF05670">
    <property type="entry name" value="NFACT-R_1"/>
    <property type="match status" value="1"/>
</dbReference>
<sequence>MDDLQIEAMLHELSPLAGCAVGKIHQPADDLVVMRLWTGGRNLRLLLALGQNPKLHLSERTFANPFHPPGFCRLLRARIARIQGFARAGRERIVRIDCAGPKGDVRLYCELFGPVGNLVLADAEDRIIDALKRQRKGTENRLLLPGRPYHLPNARQMISLFERLPEIPASCRDADSFRNWLTTTLWPMSGAQAAVMAAEVEAGQTAQEVLETFRRQLLAGQFHPVRMMADGRERIVVLPPAAKRDKKARSLSHLLDEKSSPPNGTEPVEDARREIDRALRKQEKKLRRRLVRIEAEKIQKEGHVLVRQQGELLLAQLHRVKKGMTSVRLTDYYRQPPGPVAIPLDPSLTPQQNAEKYFRLARKYQLSLEHIERRQRETLDELDWLEEIRLYFEQAATPADLTEIRAELLAAGLLAASCREPASRRRPTGTPALNRAKTPSGFTLLWGRSSRGNDALTTRIAAPHDFWFHAKGVPGCHLVLRRDSRDIDVPKADLEYAAAVAAGWSRARDEKSVEVMCALTRDIGKTKGARPGQVTVRRFRTLRVSPLRLQPEATTLEND</sequence>
<dbReference type="GO" id="GO:0043023">
    <property type="term" value="F:ribosomal large subunit binding"/>
    <property type="evidence" value="ECO:0007669"/>
    <property type="project" value="TreeGrafter"/>
</dbReference>
<dbReference type="RefSeq" id="WP_148894338.1">
    <property type="nucleotide sequence ID" value="NZ_VNIB01000001.1"/>
</dbReference>
<dbReference type="Proteomes" id="UP000324159">
    <property type="component" value="Unassembled WGS sequence"/>
</dbReference>
<evidence type="ECO:0000313" key="4">
    <source>
        <dbReference type="Proteomes" id="UP000324159"/>
    </source>
</evidence>
<feature type="region of interest" description="Disordered" evidence="1">
    <location>
        <begin position="247"/>
        <end position="271"/>
    </location>
</feature>